<feature type="binding site" evidence="4">
    <location>
        <position position="144"/>
    </location>
    <ligand>
        <name>Mn(2+)</name>
        <dbReference type="ChEBI" id="CHEBI:29035"/>
        <label>1</label>
    </ligand>
</feature>
<dbReference type="PANTHER" id="PTHR11358">
    <property type="entry name" value="ARGINASE/AGMATINASE"/>
    <property type="match status" value="1"/>
</dbReference>
<evidence type="ECO:0000256" key="4">
    <source>
        <dbReference type="PIRSR" id="PIRSR036979-1"/>
    </source>
</evidence>
<dbReference type="GO" id="GO:0046872">
    <property type="term" value="F:metal ion binding"/>
    <property type="evidence" value="ECO:0007669"/>
    <property type="project" value="UniProtKB-KW"/>
</dbReference>
<organism evidence="6 7">
    <name type="scientific">Abyssobacteria bacterium (strain SURF_5)</name>
    <dbReference type="NCBI Taxonomy" id="2093360"/>
    <lineage>
        <taxon>Bacteria</taxon>
        <taxon>Pseudomonadati</taxon>
        <taxon>Candidatus Hydrogenedentota</taxon>
        <taxon>Candidatus Abyssobacteria</taxon>
    </lineage>
</organism>
<evidence type="ECO:0000313" key="6">
    <source>
        <dbReference type="EMBL" id="RJP14882.1"/>
    </source>
</evidence>
<evidence type="ECO:0000256" key="2">
    <source>
        <dbReference type="ARBA" id="ARBA00022723"/>
    </source>
</evidence>
<dbReference type="InterPro" id="IPR020855">
    <property type="entry name" value="Ureohydrolase_Mn_BS"/>
</dbReference>
<dbReference type="Proteomes" id="UP000265882">
    <property type="component" value="Unassembled WGS sequence"/>
</dbReference>
<feature type="binding site" evidence="4">
    <location>
        <position position="165"/>
    </location>
    <ligand>
        <name>Mn(2+)</name>
        <dbReference type="ChEBI" id="CHEBI:29035"/>
        <label>1</label>
    </ligand>
</feature>
<dbReference type="NCBIfam" id="TIGR01230">
    <property type="entry name" value="agmatinase"/>
    <property type="match status" value="1"/>
</dbReference>
<evidence type="ECO:0000256" key="3">
    <source>
        <dbReference type="ARBA" id="ARBA00022801"/>
    </source>
</evidence>
<feature type="binding site" evidence="4">
    <location>
        <position position="167"/>
    </location>
    <ligand>
        <name>Mn(2+)</name>
        <dbReference type="ChEBI" id="CHEBI:29035"/>
        <label>1</label>
    </ligand>
</feature>
<dbReference type="PROSITE" id="PS01053">
    <property type="entry name" value="ARGINASE_1"/>
    <property type="match status" value="1"/>
</dbReference>
<sequence>MCFEKRKCQVRRMEMQAEQRIGFGYEGVPSFCRTPLCCNLEELETDVAIAGICIDTGTTYRSGTRFGPKAIREASMIYSMGYLPQLGFFDVEQQTYLLSGVRMVDCGDIPTIPTLLTETMDIITQSIREVRARGAMPVILGGDHSISFPIVRAFDDLELHLVQFDTHLDLMDDVFGIRHSHANPMKRISELKNVTGLTHIGIRGLQNPPDWSERTLHPKSSVYTAAQVHANGVEAIAAQIPSCDNLYISIDIDSLDPSVAPGTGTPEFGGLSYLQLRQFLMACAKKGRLAGFDLVEVNPLYDPTGRTAQVAARLILDLLGAAWPERPPL</sequence>
<keyword evidence="4" id="KW-0464">Manganese</keyword>
<feature type="binding site" evidence="4">
    <location>
        <position position="169"/>
    </location>
    <ligand>
        <name>Mn(2+)</name>
        <dbReference type="ChEBI" id="CHEBI:29035"/>
        <label>1</label>
    </ligand>
</feature>
<comment type="similarity">
    <text evidence="1">Belongs to the arginase family. Agmatinase subfamily.</text>
</comment>
<dbReference type="EC" id="3.5.3.11" evidence="6"/>
<dbReference type="GO" id="GO:0033389">
    <property type="term" value="P:putrescine biosynthetic process from arginine, via agmatine"/>
    <property type="evidence" value="ECO:0007669"/>
    <property type="project" value="TreeGrafter"/>
</dbReference>
<dbReference type="InterPro" id="IPR006035">
    <property type="entry name" value="Ureohydrolase"/>
</dbReference>
<dbReference type="AlphaFoldDB" id="A0A3A4N6A8"/>
<comment type="caution">
    <text evidence="6">The sequence shown here is derived from an EMBL/GenBank/DDBJ whole genome shotgun (WGS) entry which is preliminary data.</text>
</comment>
<protein>
    <submittedName>
        <fullName evidence="6">Agmatinase</fullName>
        <ecNumber evidence="6">3.5.3.11</ecNumber>
    </submittedName>
</protein>
<feature type="binding site" evidence="4">
    <location>
        <position position="253"/>
    </location>
    <ligand>
        <name>Mn(2+)</name>
        <dbReference type="ChEBI" id="CHEBI:29035"/>
        <label>1</label>
    </ligand>
</feature>
<dbReference type="SUPFAM" id="SSF52768">
    <property type="entry name" value="Arginase/deacetylase"/>
    <property type="match status" value="1"/>
</dbReference>
<dbReference type="Pfam" id="PF00491">
    <property type="entry name" value="Arginase"/>
    <property type="match status" value="1"/>
</dbReference>
<dbReference type="GO" id="GO:0008783">
    <property type="term" value="F:agmatinase activity"/>
    <property type="evidence" value="ECO:0007669"/>
    <property type="project" value="UniProtKB-EC"/>
</dbReference>
<dbReference type="EMBL" id="QZKU01000140">
    <property type="protein sequence ID" value="RJP14882.1"/>
    <property type="molecule type" value="Genomic_DNA"/>
</dbReference>
<dbReference type="InterPro" id="IPR005925">
    <property type="entry name" value="Agmatinase-rel"/>
</dbReference>
<name>A0A3A4N6A8_ABYX5</name>
<dbReference type="Gene3D" id="3.40.800.10">
    <property type="entry name" value="Ureohydrolase domain"/>
    <property type="match status" value="1"/>
</dbReference>
<accession>A0A3A4N6A8</accession>
<keyword evidence="3 5" id="KW-0378">Hydrolase</keyword>
<reference evidence="6 7" key="1">
    <citation type="journal article" date="2017" name="ISME J.">
        <title>Energy and carbon metabolisms in a deep terrestrial subsurface fluid microbial community.</title>
        <authorList>
            <person name="Momper L."/>
            <person name="Jungbluth S.P."/>
            <person name="Lee M.D."/>
            <person name="Amend J.P."/>
        </authorList>
    </citation>
    <scope>NUCLEOTIDE SEQUENCE [LARGE SCALE GENOMIC DNA]</scope>
    <source>
        <strain evidence="6">SURF_5</strain>
    </source>
</reference>
<dbReference type="InterPro" id="IPR023696">
    <property type="entry name" value="Ureohydrolase_dom_sf"/>
</dbReference>
<comment type="cofactor">
    <cofactor evidence="4">
        <name>Mn(2+)</name>
        <dbReference type="ChEBI" id="CHEBI:29035"/>
    </cofactor>
    <text evidence="4">Binds 2 manganese ions per subunit.</text>
</comment>
<evidence type="ECO:0000256" key="1">
    <source>
        <dbReference type="ARBA" id="ARBA00009227"/>
    </source>
</evidence>
<dbReference type="PIRSF" id="PIRSF036979">
    <property type="entry name" value="Arginase"/>
    <property type="match status" value="1"/>
</dbReference>
<feature type="binding site" evidence="4">
    <location>
        <position position="251"/>
    </location>
    <ligand>
        <name>Mn(2+)</name>
        <dbReference type="ChEBI" id="CHEBI:29035"/>
        <label>1</label>
    </ligand>
</feature>
<dbReference type="PANTHER" id="PTHR11358:SF26">
    <property type="entry name" value="GUANIDINO ACID HYDROLASE, MITOCHONDRIAL"/>
    <property type="match status" value="1"/>
</dbReference>
<keyword evidence="2 4" id="KW-0479">Metal-binding</keyword>
<evidence type="ECO:0000313" key="7">
    <source>
        <dbReference type="Proteomes" id="UP000265882"/>
    </source>
</evidence>
<evidence type="ECO:0000256" key="5">
    <source>
        <dbReference type="RuleBase" id="RU003684"/>
    </source>
</evidence>
<proteinExistence type="inferred from homology"/>
<gene>
    <name evidence="6" type="primary">speB</name>
    <name evidence="6" type="ORF">C4520_20855</name>
</gene>
<dbReference type="PROSITE" id="PS51409">
    <property type="entry name" value="ARGINASE_2"/>
    <property type="match status" value="1"/>
</dbReference>